<dbReference type="EMBL" id="CAFBMG010000274">
    <property type="protein sequence ID" value="CAB4923446.1"/>
    <property type="molecule type" value="Genomic_DNA"/>
</dbReference>
<dbReference type="Pfam" id="PF11290">
    <property type="entry name" value="DUF3090"/>
    <property type="match status" value="1"/>
</dbReference>
<protein>
    <submittedName>
        <fullName evidence="1">Unannotated protein</fullName>
    </submittedName>
</protein>
<dbReference type="AlphaFoldDB" id="A0A6J6BKC0"/>
<evidence type="ECO:0000313" key="1">
    <source>
        <dbReference type="EMBL" id="CAB4538859.1"/>
    </source>
</evidence>
<gene>
    <name evidence="1" type="ORF">UFOPK1358_00904</name>
    <name evidence="2" type="ORF">UFOPK3519_02056</name>
</gene>
<dbReference type="InterPro" id="IPR021441">
    <property type="entry name" value="DUF3090"/>
</dbReference>
<proteinExistence type="predicted"/>
<accession>A0A6J6BKC0</accession>
<dbReference type="NCBIfam" id="TIGR03847">
    <property type="entry name" value="conserved hypothetical protein"/>
    <property type="match status" value="1"/>
</dbReference>
<organism evidence="1">
    <name type="scientific">freshwater metagenome</name>
    <dbReference type="NCBI Taxonomy" id="449393"/>
    <lineage>
        <taxon>unclassified sequences</taxon>
        <taxon>metagenomes</taxon>
        <taxon>ecological metagenomes</taxon>
    </lineage>
</organism>
<reference evidence="1" key="1">
    <citation type="submission" date="2020-05" db="EMBL/GenBank/DDBJ databases">
        <authorList>
            <person name="Chiriac C."/>
            <person name="Salcher M."/>
            <person name="Ghai R."/>
            <person name="Kavagutti S V."/>
        </authorList>
    </citation>
    <scope>NUCLEOTIDE SEQUENCE</scope>
</reference>
<evidence type="ECO:0000313" key="2">
    <source>
        <dbReference type="EMBL" id="CAB4923446.1"/>
    </source>
</evidence>
<sequence length="184" mass="20229">MSDMNSPFEFEQLDAFIPGALGEPGHRVFYLQARYGEQVVSFRLEKEQVGMLGRYLGQLASNMGSPDPERDIAGLIEPVLPEWVVGTISVGVDEDSGIIQVTAEELVPEEIEFEVDDDFTEADIEELLDAEDDSIGEQAKFTLRVAQAAAFAEAAEELLSSGRPPCRLCGRPIGIEGHNCPRWN</sequence>
<dbReference type="EMBL" id="CAEZSF010000075">
    <property type="protein sequence ID" value="CAB4538859.1"/>
    <property type="molecule type" value="Genomic_DNA"/>
</dbReference>
<name>A0A6J6BKC0_9ZZZZ</name>